<evidence type="ECO:0000313" key="2">
    <source>
        <dbReference type="Proteomes" id="UP000078237"/>
    </source>
</evidence>
<dbReference type="InterPro" id="IPR009291">
    <property type="entry name" value="Vps62"/>
</dbReference>
<dbReference type="EMBL" id="LCTW02000138">
    <property type="protein sequence ID" value="KXX77964.1"/>
    <property type="molecule type" value="Genomic_DNA"/>
</dbReference>
<organism evidence="1 2">
    <name type="scientific">Madurella mycetomatis</name>
    <dbReference type="NCBI Taxonomy" id="100816"/>
    <lineage>
        <taxon>Eukaryota</taxon>
        <taxon>Fungi</taxon>
        <taxon>Dikarya</taxon>
        <taxon>Ascomycota</taxon>
        <taxon>Pezizomycotina</taxon>
        <taxon>Sordariomycetes</taxon>
        <taxon>Sordariomycetidae</taxon>
        <taxon>Sordariales</taxon>
        <taxon>Sordariales incertae sedis</taxon>
        <taxon>Madurella</taxon>
    </lineage>
</organism>
<dbReference type="AlphaFoldDB" id="A0A175W4N0"/>
<dbReference type="Pfam" id="PF06101">
    <property type="entry name" value="Vps62"/>
    <property type="match status" value="1"/>
</dbReference>
<keyword evidence="2" id="KW-1185">Reference proteome</keyword>
<protein>
    <recommendedName>
        <fullName evidence="3">Insecticidal crystal toxin domain-containing protein</fullName>
    </recommendedName>
</protein>
<sequence length="401" mass="43538">MANKTREYGDLLVTLTSLYDWRWNDSGSGADRDGAFWHPQPQGDLRAVGSVACPHYSNLNGNRAVLLVGDNPSKRQSGKGPAVQAPVDYQLIWADHGSGANADGSFWRPVPPNGYISVGDVAVTGHGKPALDQAQVWCLRADLVSDGSFNEAVWNDRGSGANSDCAIWEIVPRVKNSASEHIPVLAGTFRCGQGYGKPDASLAKVPSLYVPKLSKRSSSAPPQITPDSIPEIGDTFDQVNQNVVTLPFTSFFDDNDRASLDNIQDPFCAVTKAVSWVVLEKFPNYQSTSYQQTHSVTTGIRKTESETTEHQTGIKISSEVGYGLSKWSISLNYQFTFSQTSSVEEVQERTMTKTITVAPRTVAIAWGKRVTIQGVRSDGSRISGEISFNVSEEVAVTEVSV</sequence>
<evidence type="ECO:0000313" key="1">
    <source>
        <dbReference type="EMBL" id="KXX77964.1"/>
    </source>
</evidence>
<evidence type="ECO:0008006" key="3">
    <source>
        <dbReference type="Google" id="ProtNLM"/>
    </source>
</evidence>
<accession>A0A175W4N0</accession>
<reference evidence="1 2" key="1">
    <citation type="journal article" date="2016" name="Genome Announc.">
        <title>Genome Sequence of Madurella mycetomatis mm55, Isolated from a Human Mycetoma Case in Sudan.</title>
        <authorList>
            <person name="Smit S."/>
            <person name="Derks M.F."/>
            <person name="Bervoets S."/>
            <person name="Fahal A."/>
            <person name="van Leeuwen W."/>
            <person name="van Belkum A."/>
            <person name="van de Sande W.W."/>
        </authorList>
    </citation>
    <scope>NUCLEOTIDE SEQUENCE [LARGE SCALE GENOMIC DNA]</scope>
    <source>
        <strain evidence="2">mm55</strain>
    </source>
</reference>
<name>A0A175W4N0_9PEZI</name>
<proteinExistence type="predicted"/>
<dbReference type="Proteomes" id="UP000078237">
    <property type="component" value="Unassembled WGS sequence"/>
</dbReference>
<dbReference type="PANTHER" id="PTHR48219:SF2">
    <property type="entry name" value="VACUOLAR PROTEIN SORTING-ASSOCIATED PROTEIN 62"/>
    <property type="match status" value="1"/>
</dbReference>
<dbReference type="OrthoDB" id="428159at2759"/>
<dbReference type="VEuPathDB" id="FungiDB:MMYC01_207928"/>
<comment type="caution">
    <text evidence="1">The sequence shown here is derived from an EMBL/GenBank/DDBJ whole genome shotgun (WGS) entry which is preliminary data.</text>
</comment>
<dbReference type="PANTHER" id="PTHR48219">
    <property type="entry name" value="VACUOLAR PROTEIN SORTING-ASSOCIATED PROTEIN 62-RELATED"/>
    <property type="match status" value="1"/>
</dbReference>
<gene>
    <name evidence="1" type="ORF">MMYC01_207928</name>
</gene>